<keyword evidence="2" id="KW-1185">Reference proteome</keyword>
<evidence type="ECO:0000313" key="1">
    <source>
        <dbReference type="EMBL" id="UTW11955.1"/>
    </source>
</evidence>
<name>A0ABY5HHW4_9GAMM</name>
<accession>A0ABY5HHW4</accession>
<evidence type="ECO:0000313" key="2">
    <source>
        <dbReference type="Proteomes" id="UP001058461"/>
    </source>
</evidence>
<sequence length="89" mass="10310">MFSKHATQRMQQRGVSGLMVDLLIDYGAVDYHRGAEVISLDKRGWRRLCRELPCPTQVLDKVRRCYLVMAEGIIVTVGHKTTHFKTQRH</sequence>
<proteinExistence type="predicted"/>
<reference evidence="1" key="1">
    <citation type="submission" date="2021-04" db="EMBL/GenBank/DDBJ databases">
        <title>Oceanospirillales bacteria with DddD are important DMSP degraders in coastal seawater.</title>
        <authorList>
            <person name="Liu J."/>
        </authorList>
    </citation>
    <scope>NUCLEOTIDE SEQUENCE</scope>
    <source>
        <strain evidence="1">D13-1</strain>
    </source>
</reference>
<dbReference type="Proteomes" id="UP001058461">
    <property type="component" value="Chromosome"/>
</dbReference>
<dbReference type="EMBL" id="CP073347">
    <property type="protein sequence ID" value="UTW11955.1"/>
    <property type="molecule type" value="Genomic_DNA"/>
</dbReference>
<evidence type="ECO:0008006" key="3">
    <source>
        <dbReference type="Google" id="ProtNLM"/>
    </source>
</evidence>
<protein>
    <recommendedName>
        <fullName evidence="3">DUF4258 domain-containing protein</fullName>
    </recommendedName>
</protein>
<dbReference type="RefSeq" id="WP_255854005.1">
    <property type="nucleotide sequence ID" value="NZ_CP073347.1"/>
</dbReference>
<organism evidence="1 2">
    <name type="scientific">Marinobacterium rhizophilum</name>
    <dbReference type="NCBI Taxonomy" id="420402"/>
    <lineage>
        <taxon>Bacteria</taxon>
        <taxon>Pseudomonadati</taxon>
        <taxon>Pseudomonadota</taxon>
        <taxon>Gammaproteobacteria</taxon>
        <taxon>Oceanospirillales</taxon>
        <taxon>Oceanospirillaceae</taxon>
        <taxon>Marinobacterium</taxon>
    </lineage>
</organism>
<gene>
    <name evidence="1" type="ORF">KDW95_22400</name>
</gene>